<dbReference type="Gene3D" id="3.20.20.80">
    <property type="entry name" value="Glycosidases"/>
    <property type="match status" value="1"/>
</dbReference>
<dbReference type="CDD" id="cd19608">
    <property type="entry name" value="GH113_mannanase-like"/>
    <property type="match status" value="1"/>
</dbReference>
<evidence type="ECO:0000313" key="2">
    <source>
        <dbReference type="Proteomes" id="UP000610746"/>
    </source>
</evidence>
<gene>
    <name evidence="1" type="ORF">HNQ03_002020</name>
</gene>
<dbReference type="Pfam" id="PF22612">
    <property type="entry name" value="GH113"/>
    <property type="match status" value="1"/>
</dbReference>
<name>A0A8J8G7Y9_9FLAO</name>
<keyword evidence="2" id="KW-1185">Reference proteome</keyword>
<proteinExistence type="predicted"/>
<evidence type="ECO:0008006" key="3">
    <source>
        <dbReference type="Google" id="ProtNLM"/>
    </source>
</evidence>
<dbReference type="Proteomes" id="UP000610746">
    <property type="component" value="Unassembled WGS sequence"/>
</dbReference>
<protein>
    <recommendedName>
        <fullName evidence="3">Glycoside hydrolase</fullName>
    </recommendedName>
</protein>
<sequence>MSKNLIYISLIALVLISSSYVIFNKLQPAESSVTTSNKKYKGMNLVAPKKEIQSKTFEELKENNINSVSLVPYAFVNLDDITISYDHQRQWWGETSAGIKESINHAHTNNLKVMLKPHLWINHNTFTGFLDFNTEKDWQKWEAEYEKYILNFAQIAQTEKVEIFCFGTELQNPISKRPDYWFQLIKKIRAIYSGQLTYAANWDEFDKTPFWKELDFIGIDAYFPLSKVETPSVEELNLSWEKPISDIELIQKKYKKKVVFTEFGYRNSNNSAAEPWTETNAVENNQGQANAYEALFQSFENKSWYIGGFAWKWYADDYYKKRKTIDYTPQEKPSLEIIKKYYK</sequence>
<dbReference type="SUPFAM" id="SSF51445">
    <property type="entry name" value="(Trans)glycosidases"/>
    <property type="match status" value="1"/>
</dbReference>
<comment type="caution">
    <text evidence="1">The sequence shown here is derived from an EMBL/GenBank/DDBJ whole genome shotgun (WGS) entry which is preliminary data.</text>
</comment>
<reference evidence="1" key="1">
    <citation type="submission" date="2020-05" db="EMBL/GenBank/DDBJ databases">
        <title>Genomic Encyclopedia of Type Strains, Phase IV (KMG-V): Genome sequencing to study the core and pangenomes of soil and plant-associated prokaryotes.</title>
        <authorList>
            <person name="Whitman W."/>
        </authorList>
    </citation>
    <scope>NUCLEOTIDE SEQUENCE</scope>
    <source>
        <strain evidence="1">16F</strain>
    </source>
</reference>
<organism evidence="1 2">
    <name type="scientific">Frigoriflavimonas asaccharolytica</name>
    <dbReference type="NCBI Taxonomy" id="2735899"/>
    <lineage>
        <taxon>Bacteria</taxon>
        <taxon>Pseudomonadati</taxon>
        <taxon>Bacteroidota</taxon>
        <taxon>Flavobacteriia</taxon>
        <taxon>Flavobacteriales</taxon>
        <taxon>Weeksellaceae</taxon>
        <taxon>Frigoriflavimonas</taxon>
    </lineage>
</organism>
<dbReference type="RefSeq" id="WP_173779524.1">
    <property type="nucleotide sequence ID" value="NZ_JABSNO010000014.1"/>
</dbReference>
<accession>A0A8J8G7Y9</accession>
<dbReference type="EMBL" id="JABSNO010000014">
    <property type="protein sequence ID" value="NRS92936.1"/>
    <property type="molecule type" value="Genomic_DNA"/>
</dbReference>
<dbReference type="InterPro" id="IPR055151">
    <property type="entry name" value="GH113"/>
</dbReference>
<dbReference type="InterPro" id="IPR017853">
    <property type="entry name" value="GH"/>
</dbReference>
<dbReference type="AlphaFoldDB" id="A0A8J8G7Y9"/>
<evidence type="ECO:0000313" key="1">
    <source>
        <dbReference type="EMBL" id="NRS92936.1"/>
    </source>
</evidence>